<evidence type="ECO:0000256" key="1">
    <source>
        <dbReference type="SAM" id="Phobius"/>
    </source>
</evidence>
<reference evidence="2" key="1">
    <citation type="submission" date="2014-11" db="EMBL/GenBank/DDBJ databases">
        <authorList>
            <person name="Amaro Gonzalez C."/>
        </authorList>
    </citation>
    <scope>NUCLEOTIDE SEQUENCE</scope>
</reference>
<feature type="transmembrane region" description="Helical" evidence="1">
    <location>
        <begin position="39"/>
        <end position="61"/>
    </location>
</feature>
<keyword evidence="1" id="KW-0812">Transmembrane</keyword>
<reference evidence="2" key="2">
    <citation type="journal article" date="2015" name="Fish Shellfish Immunol.">
        <title>Early steps in the European eel (Anguilla anguilla)-Vibrio vulnificus interaction in the gills: Role of the RtxA13 toxin.</title>
        <authorList>
            <person name="Callol A."/>
            <person name="Pajuelo D."/>
            <person name="Ebbesson L."/>
            <person name="Teles M."/>
            <person name="MacKenzie S."/>
            <person name="Amaro C."/>
        </authorList>
    </citation>
    <scope>NUCLEOTIDE SEQUENCE</scope>
</reference>
<protein>
    <submittedName>
        <fullName evidence="2">Uncharacterized protein</fullName>
    </submittedName>
</protein>
<dbReference type="AlphaFoldDB" id="A0A0E9WS61"/>
<accession>A0A0E9WS61</accession>
<dbReference type="EMBL" id="GBXM01015333">
    <property type="protein sequence ID" value="JAH93244.1"/>
    <property type="molecule type" value="Transcribed_RNA"/>
</dbReference>
<keyword evidence="1" id="KW-1133">Transmembrane helix</keyword>
<evidence type="ECO:0000313" key="2">
    <source>
        <dbReference type="EMBL" id="JAH93244.1"/>
    </source>
</evidence>
<sequence length="92" mass="10519">MQNQARTQVKACSCMHASAEKQVAVMILNVSLRVQSLTIINIIVLDLFCCFRHVIMIWILVQYLLSKILFLVLFVLFICAFQLSFLISNLPS</sequence>
<organism evidence="2">
    <name type="scientific">Anguilla anguilla</name>
    <name type="common">European freshwater eel</name>
    <name type="synonym">Muraena anguilla</name>
    <dbReference type="NCBI Taxonomy" id="7936"/>
    <lineage>
        <taxon>Eukaryota</taxon>
        <taxon>Metazoa</taxon>
        <taxon>Chordata</taxon>
        <taxon>Craniata</taxon>
        <taxon>Vertebrata</taxon>
        <taxon>Euteleostomi</taxon>
        <taxon>Actinopterygii</taxon>
        <taxon>Neopterygii</taxon>
        <taxon>Teleostei</taxon>
        <taxon>Anguilliformes</taxon>
        <taxon>Anguillidae</taxon>
        <taxon>Anguilla</taxon>
    </lineage>
</organism>
<keyword evidence="1" id="KW-0472">Membrane</keyword>
<name>A0A0E9WS61_ANGAN</name>
<proteinExistence type="predicted"/>
<feature type="transmembrane region" description="Helical" evidence="1">
    <location>
        <begin position="68"/>
        <end position="87"/>
    </location>
</feature>